<keyword evidence="5" id="KW-0067">ATP-binding</keyword>
<reference evidence="9 10" key="1">
    <citation type="submission" date="2018-09" db="EMBL/GenBank/DDBJ databases">
        <title>Mesorhizobium carmichaelinearum sp. nov. isolated from Carmichaelinea spp. root nodules in New Zealand.</title>
        <authorList>
            <person name="De Meyer S.E."/>
        </authorList>
    </citation>
    <scope>NUCLEOTIDE SEQUENCE [LARGE SCALE GENOMIC DNA]</scope>
    <source>
        <strain evidence="9 10">LMG 28313</strain>
    </source>
</reference>
<evidence type="ECO:0000256" key="1">
    <source>
        <dbReference type="ARBA" id="ARBA00005715"/>
    </source>
</evidence>
<organism evidence="9 10">
    <name type="scientific">Mesorhizobium jarvisii</name>
    <dbReference type="NCBI Taxonomy" id="1777867"/>
    <lineage>
        <taxon>Bacteria</taxon>
        <taxon>Pseudomonadati</taxon>
        <taxon>Pseudomonadota</taxon>
        <taxon>Alphaproteobacteria</taxon>
        <taxon>Hyphomicrobiales</taxon>
        <taxon>Phyllobacteriaceae</taxon>
        <taxon>Mesorhizobium</taxon>
    </lineage>
</organism>
<dbReference type="GO" id="GO:0005524">
    <property type="term" value="F:ATP binding"/>
    <property type="evidence" value="ECO:0007669"/>
    <property type="project" value="UniProtKB-KW"/>
</dbReference>
<dbReference type="AlphaFoldDB" id="A0A6M7TN50"/>
<evidence type="ECO:0000256" key="4">
    <source>
        <dbReference type="ARBA" id="ARBA00022777"/>
    </source>
</evidence>
<evidence type="ECO:0000313" key="9">
    <source>
        <dbReference type="EMBL" id="RJT38221.1"/>
    </source>
</evidence>
<feature type="domain" description="Four-carbon acid sugar kinase N-terminal" evidence="7">
    <location>
        <begin position="11"/>
        <end position="124"/>
    </location>
</feature>
<dbReference type="Pfam" id="PF07005">
    <property type="entry name" value="SBD_N"/>
    <property type="match status" value="1"/>
</dbReference>
<evidence type="ECO:0000259" key="8">
    <source>
        <dbReference type="Pfam" id="PF17042"/>
    </source>
</evidence>
<dbReference type="InterPro" id="IPR042213">
    <property type="entry name" value="NBD_C_sf"/>
</dbReference>
<name>A0A6M7TN50_9HYPH</name>
<dbReference type="Pfam" id="PF17042">
    <property type="entry name" value="NBD_C"/>
    <property type="match status" value="1"/>
</dbReference>
<dbReference type="InterPro" id="IPR037051">
    <property type="entry name" value="4-carb_acid_sugar_kinase_N_sf"/>
</dbReference>
<feature type="domain" description="Four-carbon acid sugar kinase nucleotide binding" evidence="8">
    <location>
        <begin position="215"/>
        <end position="355"/>
    </location>
</feature>
<evidence type="ECO:0000259" key="7">
    <source>
        <dbReference type="Pfam" id="PF07005"/>
    </source>
</evidence>
<keyword evidence="3" id="KW-0547">Nucleotide-binding</keyword>
<dbReference type="InterPro" id="IPR031475">
    <property type="entry name" value="NBD_C"/>
</dbReference>
<evidence type="ECO:0000256" key="2">
    <source>
        <dbReference type="ARBA" id="ARBA00022679"/>
    </source>
</evidence>
<evidence type="ECO:0000256" key="5">
    <source>
        <dbReference type="ARBA" id="ARBA00022840"/>
    </source>
</evidence>
<accession>A0A6M7TN50</accession>
<gene>
    <name evidence="9" type="ORF">D3242_03085</name>
</gene>
<sequence length="364" mass="38428">MSVLETVDIRIIADDLTGALDSAVCFASPGHGVGVSWRLDRALSGRLAVDIATREGAETTAVARHSRFASWLAAGQLSFKKIDSLLRGHVIAEIEACIVEGGYQRVVLAPAFPFQGRVTRLGRQWRLDRPEMVGPDIVAGLGQRFSSGRSVPGARPAHFITLYDAETDKDLDEIVATASAPRTLWVGTGGLAAALARHVGTPHMPVPALPVPFLGLVGTNHEVTMAQVACFSASHADAHIVVERDIDKAKRDLAKRIKRGAPSVVTVAASGDRQMVADHISKVFASLLDGLPMPGTLLVTGGETLRSVCSSLGVVELTVESEIEPGLPISRIEAGVFKGLATISKSGAFGDSALFCRLATPAHR</sequence>
<keyword evidence="2" id="KW-0808">Transferase</keyword>
<dbReference type="SUPFAM" id="SSF142764">
    <property type="entry name" value="YgbK-like"/>
    <property type="match status" value="1"/>
</dbReference>
<comment type="similarity">
    <text evidence="1">Belongs to the four-carbon acid sugar kinase family.</text>
</comment>
<protein>
    <submittedName>
        <fullName evidence="9">Hrp-dependent type III effector protein</fullName>
    </submittedName>
</protein>
<dbReference type="InterPro" id="IPR010737">
    <property type="entry name" value="4-carb_acid_sugar_kinase_N"/>
</dbReference>
<keyword evidence="10" id="KW-1185">Reference proteome</keyword>
<dbReference type="Gene3D" id="3.40.980.20">
    <property type="entry name" value="Four-carbon acid sugar kinase, nucleotide binding domain"/>
    <property type="match status" value="1"/>
</dbReference>
<evidence type="ECO:0000256" key="6">
    <source>
        <dbReference type="ARBA" id="ARBA00023277"/>
    </source>
</evidence>
<comment type="caution">
    <text evidence="9">The sequence shown here is derived from an EMBL/GenBank/DDBJ whole genome shotgun (WGS) entry which is preliminary data.</text>
</comment>
<proteinExistence type="inferred from homology"/>
<keyword evidence="6" id="KW-0119">Carbohydrate metabolism</keyword>
<evidence type="ECO:0000256" key="3">
    <source>
        <dbReference type="ARBA" id="ARBA00022741"/>
    </source>
</evidence>
<keyword evidence="4" id="KW-0418">Kinase</keyword>
<dbReference type="RefSeq" id="WP_064983466.1">
    <property type="nucleotide sequence ID" value="NZ_CP033507.1"/>
</dbReference>
<evidence type="ECO:0000313" key="10">
    <source>
        <dbReference type="Proteomes" id="UP000275530"/>
    </source>
</evidence>
<dbReference type="EMBL" id="QZXA01000001">
    <property type="protein sequence ID" value="RJT38221.1"/>
    <property type="molecule type" value="Genomic_DNA"/>
</dbReference>
<dbReference type="GO" id="GO:0016301">
    <property type="term" value="F:kinase activity"/>
    <property type="evidence" value="ECO:0007669"/>
    <property type="project" value="UniProtKB-KW"/>
</dbReference>
<dbReference type="Proteomes" id="UP000275530">
    <property type="component" value="Unassembled WGS sequence"/>
</dbReference>
<dbReference type="Gene3D" id="3.40.50.10840">
    <property type="entry name" value="Putative sugar-binding, N-terminal domain"/>
    <property type="match status" value="2"/>
</dbReference>